<dbReference type="InterPro" id="IPR027417">
    <property type="entry name" value="P-loop_NTPase"/>
</dbReference>
<dbReference type="EMBL" id="CAMKVN010000122">
    <property type="protein sequence ID" value="CAI2163950.1"/>
    <property type="molecule type" value="Genomic_DNA"/>
</dbReference>
<accession>A0A9W4WM16</accession>
<dbReference type="InterPro" id="IPR049163">
    <property type="entry name" value="Pif1-like_2B_dom"/>
</dbReference>
<evidence type="ECO:0000313" key="3">
    <source>
        <dbReference type="Proteomes" id="UP001153678"/>
    </source>
</evidence>
<dbReference type="Pfam" id="PF21530">
    <property type="entry name" value="Pif1_2B_dom"/>
    <property type="match status" value="1"/>
</dbReference>
<gene>
    <name evidence="2" type="ORF">FWILDA_LOCUS1325</name>
</gene>
<name>A0A9W4WM16_9GLOM</name>
<dbReference type="SUPFAM" id="SSF52540">
    <property type="entry name" value="P-loop containing nucleoside triphosphate hydrolases"/>
    <property type="match status" value="1"/>
</dbReference>
<reference evidence="2" key="1">
    <citation type="submission" date="2022-08" db="EMBL/GenBank/DDBJ databases">
        <authorList>
            <person name="Kallberg Y."/>
            <person name="Tangrot J."/>
            <person name="Rosling A."/>
        </authorList>
    </citation>
    <scope>NUCLEOTIDE SEQUENCE</scope>
    <source>
        <strain evidence="2">Wild A</strain>
    </source>
</reference>
<dbReference type="PANTHER" id="PTHR10492">
    <property type="match status" value="1"/>
</dbReference>
<dbReference type="AlphaFoldDB" id="A0A9W4WM16"/>
<evidence type="ECO:0000313" key="2">
    <source>
        <dbReference type="EMBL" id="CAI2163950.1"/>
    </source>
</evidence>
<organism evidence="2 3">
    <name type="scientific">Funneliformis geosporum</name>
    <dbReference type="NCBI Taxonomy" id="1117311"/>
    <lineage>
        <taxon>Eukaryota</taxon>
        <taxon>Fungi</taxon>
        <taxon>Fungi incertae sedis</taxon>
        <taxon>Mucoromycota</taxon>
        <taxon>Glomeromycotina</taxon>
        <taxon>Glomeromycetes</taxon>
        <taxon>Glomerales</taxon>
        <taxon>Glomeraceae</taxon>
        <taxon>Funneliformis</taxon>
    </lineage>
</organism>
<proteinExistence type="predicted"/>
<comment type="caution">
    <text evidence="2">The sequence shown here is derived from an EMBL/GenBank/DDBJ whole genome shotgun (WGS) entry which is preliminary data.</text>
</comment>
<evidence type="ECO:0000259" key="1">
    <source>
        <dbReference type="Pfam" id="PF21530"/>
    </source>
</evidence>
<protein>
    <submittedName>
        <fullName evidence="2">879_t:CDS:1</fullName>
    </submittedName>
</protein>
<sequence length="322" mass="36812">MYKILHSYNVLTSSEVAALMIEDGHEIEPLNRGILLKTREGGLQRISELHSSYDVLHYVLLFPKGDDDYKLGIYIILGMQKLHKWNHRKNATGVIGRLYMIQPIEGKRYYLRILLIHVTGATSFDNLKTVNKQICRTFKKACTYLGLLQNNNKWNKCLYEANLIENSGNANYMVSKAILTPKNINVEIISDIIMKRILGEDILYSSADLVNLPDDSTLKLGILIILLRKLNLSEGLCNGTRLIFRRFASRVIDAKIITGSYIGKRVFISRIILTSSETKLPFILNRCQFPIRIAFSMTINKSQEQTLNRIIVIIAKQKYCIS</sequence>
<dbReference type="PANTHER" id="PTHR10492:SF57">
    <property type="entry name" value="ATP-DEPENDENT DNA HELICASE"/>
    <property type="match status" value="1"/>
</dbReference>
<keyword evidence="3" id="KW-1185">Reference proteome</keyword>
<dbReference type="Proteomes" id="UP001153678">
    <property type="component" value="Unassembled WGS sequence"/>
</dbReference>
<feature type="domain" description="DNA helicase Pif1-like 2B" evidence="1">
    <location>
        <begin position="217"/>
        <end position="243"/>
    </location>
</feature>
<dbReference type="OrthoDB" id="3691720at2759"/>